<protein>
    <submittedName>
        <fullName evidence="6">DoxX family protein</fullName>
    </submittedName>
</protein>
<reference evidence="6" key="1">
    <citation type="submission" date="2022-01" db="EMBL/GenBank/DDBJ databases">
        <title>Novel species in genus Dyadobacter.</title>
        <authorList>
            <person name="Ma C."/>
        </authorList>
    </citation>
    <scope>NUCLEOTIDE SEQUENCE</scope>
    <source>
        <strain evidence="6">CY357</strain>
    </source>
</reference>
<proteinExistence type="predicted"/>
<sequence>MEKNQLKVRSLNTLLWSLQALLAATFLWAGYVKLFTPAEQLSKMWPWTADNPMLVVIAGIADTLAGVGIILPRLLRLWPALTIYTCYGIILLMISAIIFHVTRGETSQLGINFVVMLVAAGVLFLWKHKISAIASR</sequence>
<dbReference type="AlphaFoldDB" id="A0A9X1TU44"/>
<evidence type="ECO:0000256" key="2">
    <source>
        <dbReference type="ARBA" id="ARBA00022692"/>
    </source>
</evidence>
<organism evidence="6 7">
    <name type="scientific">Dyadobacter chenhuakuii</name>
    <dbReference type="NCBI Taxonomy" id="2909339"/>
    <lineage>
        <taxon>Bacteria</taxon>
        <taxon>Pseudomonadati</taxon>
        <taxon>Bacteroidota</taxon>
        <taxon>Cytophagia</taxon>
        <taxon>Cytophagales</taxon>
        <taxon>Spirosomataceae</taxon>
        <taxon>Dyadobacter</taxon>
    </lineage>
</organism>
<keyword evidence="2 5" id="KW-0812">Transmembrane</keyword>
<keyword evidence="3 5" id="KW-1133">Transmembrane helix</keyword>
<evidence type="ECO:0000313" key="7">
    <source>
        <dbReference type="Proteomes" id="UP001139411"/>
    </source>
</evidence>
<dbReference type="Pfam" id="PF13564">
    <property type="entry name" value="DoxX_2"/>
    <property type="match status" value="1"/>
</dbReference>
<comment type="subcellular location">
    <subcellularLocation>
        <location evidence="1">Membrane</location>
        <topology evidence="1">Multi-pass membrane protein</topology>
    </subcellularLocation>
</comment>
<dbReference type="RefSeq" id="WP_235177929.1">
    <property type="nucleotide sequence ID" value="NZ_JAKFFV010000007.1"/>
</dbReference>
<evidence type="ECO:0000313" key="6">
    <source>
        <dbReference type="EMBL" id="MCF2498998.1"/>
    </source>
</evidence>
<name>A0A9X1TU44_9BACT</name>
<evidence type="ECO:0000256" key="1">
    <source>
        <dbReference type="ARBA" id="ARBA00004141"/>
    </source>
</evidence>
<feature type="transmembrane region" description="Helical" evidence="5">
    <location>
        <begin position="53"/>
        <end position="74"/>
    </location>
</feature>
<comment type="caution">
    <text evidence="6">The sequence shown here is derived from an EMBL/GenBank/DDBJ whole genome shotgun (WGS) entry which is preliminary data.</text>
</comment>
<gene>
    <name evidence="6" type="ORF">L0661_11820</name>
</gene>
<dbReference type="EMBL" id="JAKFFV010000007">
    <property type="protein sequence ID" value="MCF2498998.1"/>
    <property type="molecule type" value="Genomic_DNA"/>
</dbReference>
<dbReference type="InterPro" id="IPR032808">
    <property type="entry name" value="DoxX"/>
</dbReference>
<keyword evidence="4 5" id="KW-0472">Membrane</keyword>
<dbReference type="Proteomes" id="UP001139411">
    <property type="component" value="Unassembled WGS sequence"/>
</dbReference>
<accession>A0A9X1TU44</accession>
<evidence type="ECO:0000256" key="5">
    <source>
        <dbReference type="SAM" id="Phobius"/>
    </source>
</evidence>
<evidence type="ECO:0000256" key="4">
    <source>
        <dbReference type="ARBA" id="ARBA00023136"/>
    </source>
</evidence>
<feature type="transmembrane region" description="Helical" evidence="5">
    <location>
        <begin position="81"/>
        <end position="101"/>
    </location>
</feature>
<feature type="transmembrane region" description="Helical" evidence="5">
    <location>
        <begin position="107"/>
        <end position="126"/>
    </location>
</feature>
<dbReference type="GO" id="GO:0016020">
    <property type="term" value="C:membrane"/>
    <property type="evidence" value="ECO:0007669"/>
    <property type="project" value="UniProtKB-SubCell"/>
</dbReference>
<evidence type="ECO:0000256" key="3">
    <source>
        <dbReference type="ARBA" id="ARBA00022989"/>
    </source>
</evidence>